<dbReference type="EMBL" id="CP046172">
    <property type="protein sequence ID" value="QIS15081.1"/>
    <property type="molecule type" value="Genomic_DNA"/>
</dbReference>
<dbReference type="AlphaFoldDB" id="A0A6G9YPG6"/>
<evidence type="ECO:0000313" key="1">
    <source>
        <dbReference type="EMBL" id="QIS15081.1"/>
    </source>
</evidence>
<name>A0A6G9YPG6_9NOCA</name>
<proteinExistence type="predicted"/>
<keyword evidence="2" id="KW-1185">Reference proteome</keyword>
<protein>
    <submittedName>
        <fullName evidence="1">Uncharacterized protein</fullName>
    </submittedName>
</protein>
<gene>
    <name evidence="1" type="ORF">F5544_36260</name>
</gene>
<dbReference type="KEGG" id="nah:F5544_36260"/>
<dbReference type="Proteomes" id="UP000503540">
    <property type="component" value="Chromosome"/>
</dbReference>
<organism evidence="1 2">
    <name type="scientific">Nocardia arthritidis</name>
    <dbReference type="NCBI Taxonomy" id="228602"/>
    <lineage>
        <taxon>Bacteria</taxon>
        <taxon>Bacillati</taxon>
        <taxon>Actinomycetota</taxon>
        <taxon>Actinomycetes</taxon>
        <taxon>Mycobacteriales</taxon>
        <taxon>Nocardiaceae</taxon>
        <taxon>Nocardia</taxon>
    </lineage>
</organism>
<accession>A0A6G9YPG6</accession>
<dbReference type="RefSeq" id="WP_167477394.1">
    <property type="nucleotide sequence ID" value="NZ_CP046172.1"/>
</dbReference>
<reference evidence="1 2" key="1">
    <citation type="journal article" date="2019" name="ACS Chem. Biol.">
        <title>Identification and Mobilization of a Cryptic Antibiotic Biosynthesis Gene Locus from a Human-Pathogenic Nocardia Isolate.</title>
        <authorList>
            <person name="Herisse M."/>
            <person name="Ishida K."/>
            <person name="Porter J.L."/>
            <person name="Howden B."/>
            <person name="Hertweck C."/>
            <person name="Stinear T.P."/>
            <person name="Pidot S.J."/>
        </authorList>
    </citation>
    <scope>NUCLEOTIDE SEQUENCE [LARGE SCALE GENOMIC DNA]</scope>
    <source>
        <strain evidence="1 2">AUSMDU00012717</strain>
    </source>
</reference>
<sequence length="81" mass="9105">MSVDPSWFQGPTAQAIREEGRKEAAVQHILESLEIRGISISAADRSKVSACRDIDLLREWFRRSITAKTVDDLFTGIKESN</sequence>
<evidence type="ECO:0000313" key="2">
    <source>
        <dbReference type="Proteomes" id="UP000503540"/>
    </source>
</evidence>